<accession>A0A8T0FZY8</accession>
<keyword evidence="2" id="KW-1185">Reference proteome</keyword>
<dbReference type="Proteomes" id="UP000807504">
    <property type="component" value="Unassembled WGS sequence"/>
</dbReference>
<dbReference type="AlphaFoldDB" id="A0A8T0FZY8"/>
<protein>
    <submittedName>
        <fullName evidence="1">Uncharacterized protein</fullName>
    </submittedName>
</protein>
<reference evidence="1" key="1">
    <citation type="journal article" date="2020" name="bioRxiv">
        <title>Chromosome-level reference genome of the European wasp spider Argiope bruennichi: a resource for studies on range expansion and evolutionary adaptation.</title>
        <authorList>
            <person name="Sheffer M.M."/>
            <person name="Hoppe A."/>
            <person name="Krehenwinkel H."/>
            <person name="Uhl G."/>
            <person name="Kuss A.W."/>
            <person name="Jensen L."/>
            <person name="Jensen C."/>
            <person name="Gillespie R.G."/>
            <person name="Hoff K.J."/>
            <person name="Prost S."/>
        </authorList>
    </citation>
    <scope>NUCLEOTIDE SEQUENCE</scope>
</reference>
<dbReference type="EMBL" id="JABXBU010000001">
    <property type="protein sequence ID" value="KAF8795815.1"/>
    <property type="molecule type" value="Genomic_DNA"/>
</dbReference>
<evidence type="ECO:0000313" key="2">
    <source>
        <dbReference type="Proteomes" id="UP000807504"/>
    </source>
</evidence>
<sequence>MKLKEIVAHSRVSDAITYIFEQMKKNCPITLFEIQDIGILQKSKPTARTPHREFKLKPYEYSRLIQSAGG</sequence>
<comment type="caution">
    <text evidence="1">The sequence shown here is derived from an EMBL/GenBank/DDBJ whole genome shotgun (WGS) entry which is preliminary data.</text>
</comment>
<reference evidence="1" key="2">
    <citation type="submission" date="2020-06" db="EMBL/GenBank/DDBJ databases">
        <authorList>
            <person name="Sheffer M."/>
        </authorList>
    </citation>
    <scope>NUCLEOTIDE SEQUENCE</scope>
</reference>
<organism evidence="1 2">
    <name type="scientific">Argiope bruennichi</name>
    <name type="common">Wasp spider</name>
    <name type="synonym">Aranea bruennichi</name>
    <dbReference type="NCBI Taxonomy" id="94029"/>
    <lineage>
        <taxon>Eukaryota</taxon>
        <taxon>Metazoa</taxon>
        <taxon>Ecdysozoa</taxon>
        <taxon>Arthropoda</taxon>
        <taxon>Chelicerata</taxon>
        <taxon>Arachnida</taxon>
        <taxon>Araneae</taxon>
        <taxon>Araneomorphae</taxon>
        <taxon>Entelegynae</taxon>
        <taxon>Araneoidea</taxon>
        <taxon>Araneidae</taxon>
        <taxon>Argiope</taxon>
    </lineage>
</organism>
<gene>
    <name evidence="1" type="ORF">HNY73_000270</name>
</gene>
<proteinExistence type="predicted"/>
<name>A0A8T0FZY8_ARGBR</name>
<evidence type="ECO:0000313" key="1">
    <source>
        <dbReference type="EMBL" id="KAF8795815.1"/>
    </source>
</evidence>